<dbReference type="InterPro" id="IPR017441">
    <property type="entry name" value="Protein_kinase_ATP_BS"/>
</dbReference>
<gene>
    <name evidence="19" type="ORF">MANES_04G125700v8</name>
</gene>
<dbReference type="FunFam" id="3.30.200.20:FF:000178">
    <property type="entry name" value="serine/threonine-protein kinase PBS1-like"/>
    <property type="match status" value="1"/>
</dbReference>
<dbReference type="PANTHER" id="PTHR47982:SF40">
    <property type="entry name" value="NON-SPECIFIC SERINE_THREONINE PROTEIN KINASE"/>
    <property type="match status" value="1"/>
</dbReference>
<dbReference type="FunFam" id="1.10.510.10:FF:000146">
    <property type="entry name" value="LRR receptor-like serine/threonine-protein kinase IOS1"/>
    <property type="match status" value="1"/>
</dbReference>
<dbReference type="FunFam" id="1.10.510.10:FF:000095">
    <property type="entry name" value="protein STRUBBELIG-RECEPTOR FAMILY 8"/>
    <property type="match status" value="1"/>
</dbReference>
<dbReference type="PROSITE" id="PS00108">
    <property type="entry name" value="PROTEIN_KINASE_ST"/>
    <property type="match status" value="1"/>
</dbReference>
<dbReference type="GO" id="GO:0005524">
    <property type="term" value="F:ATP binding"/>
    <property type="evidence" value="ECO:0007669"/>
    <property type="project" value="UniProtKB-UniRule"/>
</dbReference>
<reference evidence="20" key="1">
    <citation type="journal article" date="2016" name="Nat. Biotechnol.">
        <title>Sequencing wild and cultivated cassava and related species reveals extensive interspecific hybridization and genetic diversity.</title>
        <authorList>
            <person name="Bredeson J.V."/>
            <person name="Lyons J.B."/>
            <person name="Prochnik S.E."/>
            <person name="Wu G.A."/>
            <person name="Ha C.M."/>
            <person name="Edsinger-Gonzales E."/>
            <person name="Grimwood J."/>
            <person name="Schmutz J."/>
            <person name="Rabbi I.Y."/>
            <person name="Egesi C."/>
            <person name="Nauluvula P."/>
            <person name="Lebot V."/>
            <person name="Ndunguru J."/>
            <person name="Mkamilo G."/>
            <person name="Bart R.S."/>
            <person name="Setter T.L."/>
            <person name="Gleadow R.M."/>
            <person name="Kulakow P."/>
            <person name="Ferguson M.E."/>
            <person name="Rounsley S."/>
            <person name="Rokhsar D.S."/>
        </authorList>
    </citation>
    <scope>NUCLEOTIDE SEQUENCE [LARGE SCALE GENOMIC DNA]</scope>
    <source>
        <strain evidence="20">cv. AM560-2</strain>
    </source>
</reference>
<dbReference type="AlphaFoldDB" id="A0A2C9W4G2"/>
<name>A0A2C9W4G2_MANES</name>
<organism evidence="19 20">
    <name type="scientific">Manihot esculenta</name>
    <name type="common">Cassava</name>
    <name type="synonym">Jatropha manihot</name>
    <dbReference type="NCBI Taxonomy" id="3983"/>
    <lineage>
        <taxon>Eukaryota</taxon>
        <taxon>Viridiplantae</taxon>
        <taxon>Streptophyta</taxon>
        <taxon>Embryophyta</taxon>
        <taxon>Tracheophyta</taxon>
        <taxon>Spermatophyta</taxon>
        <taxon>Magnoliopsida</taxon>
        <taxon>eudicotyledons</taxon>
        <taxon>Gunneridae</taxon>
        <taxon>Pentapetalae</taxon>
        <taxon>rosids</taxon>
        <taxon>fabids</taxon>
        <taxon>Malpighiales</taxon>
        <taxon>Euphorbiaceae</taxon>
        <taxon>Crotonoideae</taxon>
        <taxon>Manihoteae</taxon>
        <taxon>Manihot</taxon>
    </lineage>
</organism>
<keyword evidence="8 16" id="KW-0547">Nucleotide-binding</keyword>
<evidence type="ECO:0000256" key="12">
    <source>
        <dbReference type="ARBA" id="ARBA00023136"/>
    </source>
</evidence>
<dbReference type="PROSITE" id="PS50011">
    <property type="entry name" value="PROTEIN_KINASE_DOM"/>
    <property type="match status" value="2"/>
</dbReference>
<dbReference type="InterPro" id="IPR047117">
    <property type="entry name" value="PERK1-13-like"/>
</dbReference>
<evidence type="ECO:0000256" key="17">
    <source>
        <dbReference type="SAM" id="MobiDB-lite"/>
    </source>
</evidence>
<keyword evidence="20" id="KW-1185">Reference proteome</keyword>
<feature type="domain" description="Protein kinase" evidence="18">
    <location>
        <begin position="151"/>
        <end position="435"/>
    </location>
</feature>
<dbReference type="InterPro" id="IPR011009">
    <property type="entry name" value="Kinase-like_dom_sf"/>
</dbReference>
<dbReference type="CDD" id="cd14066">
    <property type="entry name" value="STKc_IRAK"/>
    <property type="match status" value="1"/>
</dbReference>
<dbReference type="EMBL" id="CM004390">
    <property type="protein sequence ID" value="OAY52965.1"/>
    <property type="molecule type" value="Genomic_DNA"/>
</dbReference>
<dbReference type="GO" id="GO:0005886">
    <property type="term" value="C:plasma membrane"/>
    <property type="evidence" value="ECO:0000318"/>
    <property type="project" value="GO_Central"/>
</dbReference>
<evidence type="ECO:0000313" key="19">
    <source>
        <dbReference type="EMBL" id="OAY52965.1"/>
    </source>
</evidence>
<protein>
    <recommendedName>
        <fullName evidence="2">non-specific serine/threonine protein kinase</fullName>
        <ecNumber evidence="2">2.7.11.1</ecNumber>
    </recommendedName>
</protein>
<feature type="binding site" evidence="16">
    <location>
        <position position="179"/>
    </location>
    <ligand>
        <name>ATP</name>
        <dbReference type="ChEBI" id="CHEBI:30616"/>
    </ligand>
</feature>
<evidence type="ECO:0000256" key="13">
    <source>
        <dbReference type="ARBA" id="ARBA00023170"/>
    </source>
</evidence>
<keyword evidence="6" id="KW-0808">Transferase</keyword>
<evidence type="ECO:0000256" key="8">
    <source>
        <dbReference type="ARBA" id="ARBA00022741"/>
    </source>
</evidence>
<dbReference type="SMART" id="SM00220">
    <property type="entry name" value="S_TKc"/>
    <property type="match status" value="2"/>
</dbReference>
<dbReference type="InterPro" id="IPR000719">
    <property type="entry name" value="Prot_kinase_dom"/>
</dbReference>
<keyword evidence="3" id="KW-1003">Cell membrane</keyword>
<sequence>MGCFVSKITTEADRRTGTKDDDRSKLPAPLPHQSIDPIESRSSSDDDNQSHPPATLPLRSPALDFFEYSQFSDEENRNLAHPPPLHQSPVLDPIESSSSSDEEDRNTDPIGSGSPNSNKENGIDAAASEDTERNKMMEYGFKELAKATDYFSNNCLLGEGGFGQVFKATLDCGEVAIKKLKKINFEDKLEEGEYLRCVSHPNIVKMIGHCSEGADRLLVLEFVPNHSLADHLHVEKTKVLEWPTRMNIAIQSAKGLLYLHECRPKIIHRDIKSDNILLDNDFQPKVADFSLAYFLPNASNVNHITSILRGTNVYADPEYGDIQRVSEKSDVYSFGVVLLELITGRRPMELITGRRPMDKQGDTIINWARYRIGRVLENSEYNDLVDPKLQQAYDEAEMLRMITCAAASVYKPSRSRPIMKQIIEVLEGNMSHMKIMKRKDVETLQGRATTNLESVLGVERIQIAPQKIFTYKELAKATGGFSNANLIGEGGFGQVFKGILPNGEVVAIKKFKSSPNQDEGDFPAEITTLNRVYHKHLVKMIGFCSDKANRLLILEFIPNGSLRYNLNREDKVIIDWPTRMKIAIGSAKGLAYLHEICNPKIIHRGVKSNDILLDQNFEPKISDFGLAKELPNPYTHVTTMIKGTMGYLCPEYFRTNQLCDKSDVYSFGVVLLELITGKPAILREHNVFIGSLTSWVAPQLRQALDTHNYNDIIDSKLQNNYKITEVIRMIHCATACVYKPINYRPKISQIVEVLQGNLASESIWLNSDNAFLQDPYGHY</sequence>
<dbReference type="Pfam" id="PF00069">
    <property type="entry name" value="Pkinase"/>
    <property type="match status" value="2"/>
</dbReference>
<keyword evidence="4" id="KW-0723">Serine/threonine-protein kinase</keyword>
<feature type="compositionally biased region" description="Basic and acidic residues" evidence="17">
    <location>
        <begin position="10"/>
        <end position="25"/>
    </location>
</feature>
<dbReference type="PANTHER" id="PTHR47982">
    <property type="entry name" value="PROLINE-RICH RECEPTOR-LIKE PROTEIN KINASE PERK4"/>
    <property type="match status" value="1"/>
</dbReference>
<comment type="caution">
    <text evidence="19">The sequence shown here is derived from an EMBL/GenBank/DDBJ whole genome shotgun (WGS) entry which is preliminary data.</text>
</comment>
<evidence type="ECO:0000256" key="14">
    <source>
        <dbReference type="ARBA" id="ARBA00047899"/>
    </source>
</evidence>
<evidence type="ECO:0000256" key="7">
    <source>
        <dbReference type="ARBA" id="ARBA00022692"/>
    </source>
</evidence>
<dbReference type="Gene3D" id="1.10.510.10">
    <property type="entry name" value="Transferase(Phosphotransferase) domain 1"/>
    <property type="match status" value="2"/>
</dbReference>
<comment type="catalytic activity">
    <reaction evidence="15">
        <text>L-seryl-[protein] + ATP = O-phospho-L-seryl-[protein] + ADP + H(+)</text>
        <dbReference type="Rhea" id="RHEA:17989"/>
        <dbReference type="Rhea" id="RHEA-COMP:9863"/>
        <dbReference type="Rhea" id="RHEA-COMP:11604"/>
        <dbReference type="ChEBI" id="CHEBI:15378"/>
        <dbReference type="ChEBI" id="CHEBI:29999"/>
        <dbReference type="ChEBI" id="CHEBI:30616"/>
        <dbReference type="ChEBI" id="CHEBI:83421"/>
        <dbReference type="ChEBI" id="CHEBI:456216"/>
        <dbReference type="EC" id="2.7.11.1"/>
    </reaction>
</comment>
<evidence type="ECO:0000256" key="10">
    <source>
        <dbReference type="ARBA" id="ARBA00022840"/>
    </source>
</evidence>
<evidence type="ECO:0000256" key="15">
    <source>
        <dbReference type="ARBA" id="ARBA00048679"/>
    </source>
</evidence>
<evidence type="ECO:0000313" key="20">
    <source>
        <dbReference type="Proteomes" id="UP000091857"/>
    </source>
</evidence>
<comment type="subcellular location">
    <subcellularLocation>
        <location evidence="1">Cell membrane</location>
        <topology evidence="1">Single-pass membrane protein</topology>
    </subcellularLocation>
</comment>
<evidence type="ECO:0000256" key="6">
    <source>
        <dbReference type="ARBA" id="ARBA00022679"/>
    </source>
</evidence>
<keyword evidence="5" id="KW-0597">Phosphoprotein</keyword>
<evidence type="ECO:0000256" key="3">
    <source>
        <dbReference type="ARBA" id="ARBA00022475"/>
    </source>
</evidence>
<keyword evidence="9" id="KW-0418">Kinase</keyword>
<keyword evidence="13" id="KW-0675">Receptor</keyword>
<keyword evidence="10 16" id="KW-0067">ATP-binding</keyword>
<dbReference type="Proteomes" id="UP000091857">
    <property type="component" value="Chromosome 4"/>
</dbReference>
<keyword evidence="7" id="KW-0812">Transmembrane</keyword>
<comment type="catalytic activity">
    <reaction evidence="14">
        <text>L-threonyl-[protein] + ATP = O-phospho-L-threonyl-[protein] + ADP + H(+)</text>
        <dbReference type="Rhea" id="RHEA:46608"/>
        <dbReference type="Rhea" id="RHEA-COMP:11060"/>
        <dbReference type="Rhea" id="RHEA-COMP:11605"/>
        <dbReference type="ChEBI" id="CHEBI:15378"/>
        <dbReference type="ChEBI" id="CHEBI:30013"/>
        <dbReference type="ChEBI" id="CHEBI:30616"/>
        <dbReference type="ChEBI" id="CHEBI:61977"/>
        <dbReference type="ChEBI" id="CHEBI:456216"/>
        <dbReference type="EC" id="2.7.11.1"/>
    </reaction>
</comment>
<feature type="region of interest" description="Disordered" evidence="17">
    <location>
        <begin position="1"/>
        <end position="131"/>
    </location>
</feature>
<dbReference type="EC" id="2.7.11.1" evidence="2"/>
<dbReference type="InterPro" id="IPR008271">
    <property type="entry name" value="Ser/Thr_kinase_AS"/>
</dbReference>
<evidence type="ECO:0000256" key="5">
    <source>
        <dbReference type="ARBA" id="ARBA00022553"/>
    </source>
</evidence>
<keyword evidence="11" id="KW-1133">Transmembrane helix</keyword>
<evidence type="ECO:0000256" key="4">
    <source>
        <dbReference type="ARBA" id="ARBA00022527"/>
    </source>
</evidence>
<evidence type="ECO:0000256" key="11">
    <source>
        <dbReference type="ARBA" id="ARBA00022989"/>
    </source>
</evidence>
<evidence type="ECO:0000256" key="16">
    <source>
        <dbReference type="PROSITE-ProRule" id="PRU10141"/>
    </source>
</evidence>
<dbReference type="GO" id="GO:0004674">
    <property type="term" value="F:protein serine/threonine kinase activity"/>
    <property type="evidence" value="ECO:0007669"/>
    <property type="project" value="UniProtKB-KW"/>
</dbReference>
<feature type="domain" description="Protein kinase" evidence="18">
    <location>
        <begin position="481"/>
        <end position="765"/>
    </location>
</feature>
<evidence type="ECO:0000259" key="18">
    <source>
        <dbReference type="PROSITE" id="PS50011"/>
    </source>
</evidence>
<proteinExistence type="predicted"/>
<evidence type="ECO:0000256" key="9">
    <source>
        <dbReference type="ARBA" id="ARBA00022777"/>
    </source>
</evidence>
<dbReference type="Gene3D" id="3.30.200.20">
    <property type="entry name" value="Phosphorylase Kinase, domain 1"/>
    <property type="match status" value="2"/>
</dbReference>
<keyword evidence="12" id="KW-0472">Membrane</keyword>
<dbReference type="OrthoDB" id="10343019at2759"/>
<dbReference type="SUPFAM" id="SSF56112">
    <property type="entry name" value="Protein kinase-like (PK-like)"/>
    <property type="match status" value="2"/>
</dbReference>
<dbReference type="Gramene" id="Manes.04G125700.1.v8.1">
    <property type="protein sequence ID" value="Manes.04G125700.1.v8.1.CDS"/>
    <property type="gene ID" value="Manes.04G125700.v8.1"/>
</dbReference>
<feature type="binding site" evidence="16">
    <location>
        <position position="510"/>
    </location>
    <ligand>
        <name>ATP</name>
        <dbReference type="ChEBI" id="CHEBI:30616"/>
    </ligand>
</feature>
<evidence type="ECO:0000256" key="2">
    <source>
        <dbReference type="ARBA" id="ARBA00012513"/>
    </source>
</evidence>
<evidence type="ECO:0000256" key="1">
    <source>
        <dbReference type="ARBA" id="ARBA00004162"/>
    </source>
</evidence>
<accession>A0A2C9W4G2</accession>
<dbReference type="PROSITE" id="PS00107">
    <property type="entry name" value="PROTEIN_KINASE_ATP"/>
    <property type="match status" value="2"/>
</dbReference>